<sequence length="35" mass="4080">MIVYYKSNVRMYRLAAYHHCTCSMGCFQQAAGIVY</sequence>
<dbReference type="AlphaFoldDB" id="A0AAD9NUX9"/>
<keyword evidence="2" id="KW-1185">Reference proteome</keyword>
<dbReference type="Proteomes" id="UP001209878">
    <property type="component" value="Unassembled WGS sequence"/>
</dbReference>
<evidence type="ECO:0000313" key="1">
    <source>
        <dbReference type="EMBL" id="KAK2181601.1"/>
    </source>
</evidence>
<name>A0AAD9NUX9_RIDPI</name>
<organism evidence="1 2">
    <name type="scientific">Ridgeia piscesae</name>
    <name type="common">Tubeworm</name>
    <dbReference type="NCBI Taxonomy" id="27915"/>
    <lineage>
        <taxon>Eukaryota</taxon>
        <taxon>Metazoa</taxon>
        <taxon>Spiralia</taxon>
        <taxon>Lophotrochozoa</taxon>
        <taxon>Annelida</taxon>
        <taxon>Polychaeta</taxon>
        <taxon>Sedentaria</taxon>
        <taxon>Canalipalpata</taxon>
        <taxon>Sabellida</taxon>
        <taxon>Siboglinidae</taxon>
        <taxon>Ridgeia</taxon>
    </lineage>
</organism>
<protein>
    <submittedName>
        <fullName evidence="1">Uncharacterized protein</fullName>
    </submittedName>
</protein>
<evidence type="ECO:0000313" key="2">
    <source>
        <dbReference type="Proteomes" id="UP001209878"/>
    </source>
</evidence>
<accession>A0AAD9NUX9</accession>
<dbReference type="EMBL" id="JAODUO010000388">
    <property type="protein sequence ID" value="KAK2181601.1"/>
    <property type="molecule type" value="Genomic_DNA"/>
</dbReference>
<comment type="caution">
    <text evidence="1">The sequence shown here is derived from an EMBL/GenBank/DDBJ whole genome shotgun (WGS) entry which is preliminary data.</text>
</comment>
<reference evidence="1" key="1">
    <citation type="journal article" date="2023" name="Mol. Biol. Evol.">
        <title>Third-Generation Sequencing Reveals the Adaptive Role of the Epigenome in Three Deep-Sea Polychaetes.</title>
        <authorList>
            <person name="Perez M."/>
            <person name="Aroh O."/>
            <person name="Sun Y."/>
            <person name="Lan Y."/>
            <person name="Juniper S.K."/>
            <person name="Young C.R."/>
            <person name="Angers B."/>
            <person name="Qian P.Y."/>
        </authorList>
    </citation>
    <scope>NUCLEOTIDE SEQUENCE</scope>
    <source>
        <strain evidence="1">R07B-5</strain>
    </source>
</reference>
<proteinExistence type="predicted"/>
<gene>
    <name evidence="1" type="ORF">NP493_389g00010</name>
</gene>